<dbReference type="Pfam" id="PF17196">
    <property type="entry name" value="DUF5133"/>
    <property type="match status" value="1"/>
</dbReference>
<dbReference type="GeneID" id="91423534"/>
<sequence>MLLPSKAEVTRQLRRYRTWERMMLASPADRAVRTAFEDSGYTLCVLMGKRCAREAADAAEHFLGPLGTAALPQEPALVETAVR</sequence>
<dbReference type="STRING" id="68231.AQJ30_02690"/>
<dbReference type="RefSeq" id="WP_067228910.1">
    <property type="nucleotide sequence ID" value="NZ_KQ948549.1"/>
</dbReference>
<evidence type="ECO:0008006" key="3">
    <source>
        <dbReference type="Google" id="ProtNLM"/>
    </source>
</evidence>
<dbReference type="InterPro" id="IPR033457">
    <property type="entry name" value="DUF5133"/>
</dbReference>
<comment type="caution">
    <text evidence="1">The sequence shown here is derived from an EMBL/GenBank/DDBJ whole genome shotgun (WGS) entry which is preliminary data.</text>
</comment>
<dbReference type="EMBL" id="LMWS01000004">
    <property type="protein sequence ID" value="KUN41309.1"/>
    <property type="molecule type" value="Genomic_DNA"/>
</dbReference>
<organism evidence="1 2">
    <name type="scientific">Streptomyces longwoodensis</name>
    <dbReference type="NCBI Taxonomy" id="68231"/>
    <lineage>
        <taxon>Bacteria</taxon>
        <taxon>Bacillati</taxon>
        <taxon>Actinomycetota</taxon>
        <taxon>Actinomycetes</taxon>
        <taxon>Kitasatosporales</taxon>
        <taxon>Streptomycetaceae</taxon>
        <taxon>Streptomyces</taxon>
    </lineage>
</organism>
<proteinExistence type="predicted"/>
<name>A0A117QQJ6_9ACTN</name>
<keyword evidence="2" id="KW-1185">Reference proteome</keyword>
<gene>
    <name evidence="1" type="ORF">AQJ30_02690</name>
</gene>
<protein>
    <recommendedName>
        <fullName evidence="3">DUF5133 domain-containing protein</fullName>
    </recommendedName>
</protein>
<dbReference type="AlphaFoldDB" id="A0A117QQJ6"/>
<evidence type="ECO:0000313" key="1">
    <source>
        <dbReference type="EMBL" id="KUN41309.1"/>
    </source>
</evidence>
<dbReference type="Proteomes" id="UP000053271">
    <property type="component" value="Unassembled WGS sequence"/>
</dbReference>
<reference evidence="1 2" key="1">
    <citation type="submission" date="2015-10" db="EMBL/GenBank/DDBJ databases">
        <title>Draft genome sequence of Streptomyces longwoodensis DSM 41677, type strain for the species Streptomyces longwoodensis.</title>
        <authorList>
            <person name="Ruckert C."/>
            <person name="Winkler A."/>
            <person name="Kalinowski J."/>
            <person name="Kampfer P."/>
            <person name="Glaeser S."/>
        </authorList>
    </citation>
    <scope>NUCLEOTIDE SEQUENCE [LARGE SCALE GENOMIC DNA]</scope>
    <source>
        <strain evidence="1 2">DSM 41677</strain>
    </source>
</reference>
<evidence type="ECO:0000313" key="2">
    <source>
        <dbReference type="Proteomes" id="UP000053271"/>
    </source>
</evidence>
<accession>A0A117QQJ6</accession>